<evidence type="ECO:0000313" key="8">
    <source>
        <dbReference type="Proteomes" id="UP000243876"/>
    </source>
</evidence>
<dbReference type="EMBL" id="CENE01000003">
    <property type="protein sequence ID" value="CEQ39674.1"/>
    <property type="molecule type" value="Genomic_DNA"/>
</dbReference>
<evidence type="ECO:0000256" key="1">
    <source>
        <dbReference type="ARBA" id="ARBA00004141"/>
    </source>
</evidence>
<evidence type="ECO:0000313" key="7">
    <source>
        <dbReference type="EMBL" id="CEQ39674.1"/>
    </source>
</evidence>
<dbReference type="Proteomes" id="UP000243876">
    <property type="component" value="Unassembled WGS sequence"/>
</dbReference>
<keyword evidence="8" id="KW-1185">Reference proteome</keyword>
<evidence type="ECO:0000256" key="4">
    <source>
        <dbReference type="ARBA" id="ARBA00023136"/>
    </source>
</evidence>
<evidence type="ECO:0000256" key="3">
    <source>
        <dbReference type="ARBA" id="ARBA00022989"/>
    </source>
</evidence>
<dbReference type="OrthoDB" id="6418713at2759"/>
<feature type="transmembrane region" description="Helical" evidence="5">
    <location>
        <begin position="360"/>
        <end position="381"/>
    </location>
</feature>
<feature type="region of interest" description="Disordered" evidence="6">
    <location>
        <begin position="22"/>
        <end position="42"/>
    </location>
</feature>
<evidence type="ECO:0000256" key="6">
    <source>
        <dbReference type="SAM" id="MobiDB-lite"/>
    </source>
</evidence>
<evidence type="ECO:0000256" key="2">
    <source>
        <dbReference type="ARBA" id="ARBA00022692"/>
    </source>
</evidence>
<accession>A0A0D6EI97</accession>
<keyword evidence="5" id="KW-0256">Endoplasmic reticulum</keyword>
<feature type="transmembrane region" description="Helical" evidence="5">
    <location>
        <begin position="48"/>
        <end position="64"/>
    </location>
</feature>
<sequence>MTTPILQQSGLLALTPEAATPAVASRRSLDDKRSDDAPPPTTSRRVPAWILILGWISLSTAVIFQNREILVGRNFAYPVTLTSLHLLFQSIGAVLSSLRCPQRIPPDDAPMPATRLLHHFTDLISGPMPPGFGEYNPVPLKDPEDAKDGGEIVGRTDEKAQKAHWKRQSVEMDWPTWTREIFPIGMLFSLSLVLSNWAYLYCSVAFIHILKSISPVAILLAAFAFRTKAFSVKLLFIVFTISFGVGIASWGEVNFSIVRLLIVALFPLHNDPLTPFSPQNQMVAIAIEATRVTLIQLLLTSKSNSTNSSASPMSPLKSLYYFAPICFLINTILLIALEGAPALGAIPNLGFWYLLGNASLTFLLNLSAVMLIGLSTMVLSLSKIVKDILMVVSPALLLGESPPRPLEKFNGRRLTADAIPMHSEHQLTPPQILGYGIATVRSAFSRFATVLAPHRTEAGLIWYKLSPS</sequence>
<dbReference type="AlphaFoldDB" id="A0A0D6EI97"/>
<comment type="subunit">
    <text evidence="5">Homooligomer.</text>
</comment>
<dbReference type="InterPro" id="IPR050186">
    <property type="entry name" value="TPT_transporter"/>
</dbReference>
<keyword evidence="3 5" id="KW-1133">Transmembrane helix</keyword>
<feature type="non-terminal residue" evidence="7">
    <location>
        <position position="1"/>
    </location>
</feature>
<gene>
    <name evidence="7" type="primary">SPOSA6832_01213</name>
</gene>
<keyword evidence="2 5" id="KW-0812">Transmembrane</keyword>
<feature type="compositionally biased region" description="Basic and acidic residues" evidence="6">
    <location>
        <begin position="27"/>
        <end position="36"/>
    </location>
</feature>
<comment type="similarity">
    <text evidence="5">Belongs to the TPT transporter family. SLC35D subfamily.</text>
</comment>
<dbReference type="PANTHER" id="PTHR11132">
    <property type="entry name" value="SOLUTE CARRIER FAMILY 35"/>
    <property type="match status" value="1"/>
</dbReference>
<protein>
    <recommendedName>
        <fullName evidence="5">GDP-mannose transporter</fullName>
        <shortName evidence="5">GMT</shortName>
    </recommendedName>
</protein>
<reference evidence="8" key="1">
    <citation type="submission" date="2015-02" db="EMBL/GenBank/DDBJ databases">
        <authorList>
            <person name="Gon?alves P."/>
        </authorList>
    </citation>
    <scope>NUCLEOTIDE SEQUENCE [LARGE SCALE GENOMIC DNA]</scope>
</reference>
<dbReference type="GO" id="GO:0000139">
    <property type="term" value="C:Golgi membrane"/>
    <property type="evidence" value="ECO:0007669"/>
    <property type="project" value="UniProtKB-SubCell"/>
</dbReference>
<keyword evidence="5" id="KW-0813">Transport</keyword>
<proteinExistence type="inferred from homology"/>
<keyword evidence="4 5" id="KW-0472">Membrane</keyword>
<keyword evidence="5" id="KW-0333">Golgi apparatus</keyword>
<name>A0A0D6EI97_SPOSA</name>
<feature type="transmembrane region" description="Helical" evidence="5">
    <location>
        <begin position="319"/>
        <end position="340"/>
    </location>
</feature>
<keyword evidence="5" id="KW-0968">Cytoplasmic vesicle</keyword>
<dbReference type="GO" id="GO:0030659">
    <property type="term" value="C:cytoplasmic vesicle membrane"/>
    <property type="evidence" value="ECO:0007669"/>
    <property type="project" value="UniProtKB-SubCell"/>
</dbReference>
<organism evidence="7 8">
    <name type="scientific">Sporidiobolus salmonicolor</name>
    <name type="common">Yeast-like fungus</name>
    <name type="synonym">Sporobolomyces salmonicolor</name>
    <dbReference type="NCBI Taxonomy" id="5005"/>
    <lineage>
        <taxon>Eukaryota</taxon>
        <taxon>Fungi</taxon>
        <taxon>Dikarya</taxon>
        <taxon>Basidiomycota</taxon>
        <taxon>Pucciniomycotina</taxon>
        <taxon>Microbotryomycetes</taxon>
        <taxon>Sporidiobolales</taxon>
        <taxon>Sporidiobolaceae</taxon>
        <taxon>Sporobolomyces</taxon>
    </lineage>
</organism>
<evidence type="ECO:0000256" key="5">
    <source>
        <dbReference type="RuleBase" id="RU367097"/>
    </source>
</evidence>
<keyword evidence="5" id="KW-0762">Sugar transport</keyword>
<feature type="transmembrane region" description="Helical" evidence="5">
    <location>
        <begin position="234"/>
        <end position="262"/>
    </location>
</feature>
<comment type="subcellular location">
    <subcellularLocation>
        <location evidence="5">Golgi apparatus membrane</location>
        <topology evidence="5">Multi-pass membrane protein</topology>
    </subcellularLocation>
    <subcellularLocation>
        <location evidence="5">Cytoplasmic vesicle membrane</location>
        <topology evidence="5">Multi-pass membrane protein</topology>
    </subcellularLocation>
    <subcellularLocation>
        <location evidence="5">Endoplasmic reticulum membrane</location>
        <topology evidence="5">Multi-pass membrane protein</topology>
    </subcellularLocation>
    <subcellularLocation>
        <location evidence="1">Membrane</location>
        <topology evidence="1">Multi-pass membrane protein</topology>
    </subcellularLocation>
</comment>
<feature type="transmembrane region" description="Helical" evidence="5">
    <location>
        <begin position="181"/>
        <end position="199"/>
    </location>
</feature>
<comment type="function">
    <text evidence="5">Involved in the import of GDP-mannose from the cytoplasm into the Golgi lumen.</text>
</comment>
<dbReference type="GO" id="GO:0005789">
    <property type="term" value="C:endoplasmic reticulum membrane"/>
    <property type="evidence" value="ECO:0007669"/>
    <property type="project" value="UniProtKB-SubCell"/>
</dbReference>